<sequence length="27" mass="3140">MNDILKEIMTGPEGVRLALSYLRECMR</sequence>
<name>G8J7T2_9CAUD</name>
<proteinExistence type="predicted"/>
<dbReference type="KEGG" id="vg:40235211"/>
<organism evidence="1 2">
    <name type="scientific">Mycobacterium phage DotProduct</name>
    <dbReference type="NCBI Taxonomy" id="2923008"/>
    <lineage>
        <taxon>Viruses</taxon>
        <taxon>Duplodnaviria</taxon>
        <taxon>Heunggongvirae</taxon>
        <taxon>Uroviricota</taxon>
        <taxon>Caudoviricetes</taxon>
        <taxon>Gracegardnervirinae</taxon>
        <taxon>Cheoctovirus</taxon>
        <taxon>Cheoctovirus dotproduct</taxon>
        <taxon>Mycobacterium virus DotProduct</taxon>
    </lineage>
</organism>
<reference evidence="1 2" key="1">
    <citation type="journal article" date="2012" name="J. Virol.">
        <title>Complete Genome Sequences of 138 Mycobacteriophages.</title>
        <authorList>
            <consortium name="the Science Education Alliance Phage Hunters Advancing Genomics and Evolutionary Science Program"/>
            <consortium name="the KwaZulu-Natal Research Institute for Tuberculosis and HIV Mycobacterial Genetics Course Students"/>
            <consortium name="the Phage Hunters Integrating Research and Education Program"/>
            <person name="Hatfull G.F."/>
        </authorList>
    </citation>
    <scope>NUCLEOTIDE SEQUENCE [LARGE SCALE GENOMIC DNA]</scope>
</reference>
<dbReference type="Proteomes" id="UP000007317">
    <property type="component" value="Segment"/>
</dbReference>
<gene>
    <name evidence="1" type="primary">80</name>
    <name evidence="1" type="ORF">DOTPRODUCT_80</name>
</gene>
<evidence type="ECO:0000313" key="2">
    <source>
        <dbReference type="Proteomes" id="UP000007317"/>
    </source>
</evidence>
<dbReference type="RefSeq" id="YP_009638441.1">
    <property type="nucleotide sequence ID" value="NC_042336.1"/>
</dbReference>
<dbReference type="EMBL" id="JN859129">
    <property type="protein sequence ID" value="AER14145.1"/>
    <property type="molecule type" value="Genomic_DNA"/>
</dbReference>
<keyword evidence="2" id="KW-1185">Reference proteome</keyword>
<protein>
    <submittedName>
        <fullName evidence="1">Uncharacterized protein</fullName>
    </submittedName>
</protein>
<dbReference type="GeneID" id="40235211"/>
<evidence type="ECO:0000313" key="1">
    <source>
        <dbReference type="EMBL" id="AER14145.1"/>
    </source>
</evidence>
<accession>G8J7T2</accession>